<proteinExistence type="predicted"/>
<evidence type="ECO:0000313" key="5">
    <source>
        <dbReference type="Proteomes" id="UP000536624"/>
    </source>
</evidence>
<evidence type="ECO:0000313" key="4">
    <source>
        <dbReference type="EMBL" id="NIY62351.1"/>
    </source>
</evidence>
<dbReference type="InterPro" id="IPR041583">
    <property type="entry name" value="TetR_C_31"/>
</dbReference>
<keyword evidence="1 2" id="KW-0238">DNA-binding</keyword>
<organism evidence="4 5">
    <name type="scientific">Streptomyces malaysiensis</name>
    <dbReference type="NCBI Taxonomy" id="92644"/>
    <lineage>
        <taxon>Bacteria</taxon>
        <taxon>Bacillati</taxon>
        <taxon>Actinomycetota</taxon>
        <taxon>Actinomycetes</taxon>
        <taxon>Kitasatosporales</taxon>
        <taxon>Streptomycetaceae</taxon>
        <taxon>Streptomyces</taxon>
        <taxon>Streptomyces violaceusniger group</taxon>
    </lineage>
</organism>
<feature type="DNA-binding region" description="H-T-H motif" evidence="2">
    <location>
        <begin position="35"/>
        <end position="54"/>
    </location>
</feature>
<dbReference type="SUPFAM" id="SSF46689">
    <property type="entry name" value="Homeodomain-like"/>
    <property type="match status" value="1"/>
</dbReference>
<protein>
    <submittedName>
        <fullName evidence="4">Transcriptional regulator, TetR family</fullName>
    </submittedName>
</protein>
<dbReference type="Proteomes" id="UP000536624">
    <property type="component" value="Unassembled WGS sequence"/>
</dbReference>
<dbReference type="RefSeq" id="WP_208972821.1">
    <property type="nucleotide sequence ID" value="NZ_JAALLH010000001.1"/>
</dbReference>
<dbReference type="Gene3D" id="1.10.357.10">
    <property type="entry name" value="Tetracycline Repressor, domain 2"/>
    <property type="match status" value="1"/>
</dbReference>
<accession>A0A7X5WYT9</accession>
<feature type="domain" description="HTH tetR-type" evidence="3">
    <location>
        <begin position="12"/>
        <end position="72"/>
    </location>
</feature>
<dbReference type="Pfam" id="PF17940">
    <property type="entry name" value="TetR_C_31"/>
    <property type="match status" value="1"/>
</dbReference>
<dbReference type="InterPro" id="IPR036271">
    <property type="entry name" value="Tet_transcr_reg_TetR-rel_C_sf"/>
</dbReference>
<sequence length="190" mass="20083">MSEARALTARGAARRTALLDAAIAVVAAGGSGSLTHRTVAATAKASLASVTYHFSSIEDLRRSMFERALQIVSDQLTETSATGPTDELPRLVADYVVALVTQHRNAAAAVQEMVVAATHDPALRPTFHEYHARIADLLSPCVGGRAAGFAVAATLQGQVVTALTYPDLDIDCFHASVLDLIQRLRVHPSV</sequence>
<dbReference type="SUPFAM" id="SSF48498">
    <property type="entry name" value="Tetracyclin repressor-like, C-terminal domain"/>
    <property type="match status" value="1"/>
</dbReference>
<evidence type="ECO:0000256" key="1">
    <source>
        <dbReference type="ARBA" id="ARBA00023125"/>
    </source>
</evidence>
<name>A0A7X5WYT9_STRMQ</name>
<comment type="caution">
    <text evidence="4">The sequence shown here is derived from an EMBL/GenBank/DDBJ whole genome shotgun (WGS) entry which is preliminary data.</text>
</comment>
<evidence type="ECO:0000259" key="3">
    <source>
        <dbReference type="PROSITE" id="PS50977"/>
    </source>
</evidence>
<dbReference type="Pfam" id="PF00440">
    <property type="entry name" value="TetR_N"/>
    <property type="match status" value="1"/>
</dbReference>
<dbReference type="PROSITE" id="PS50977">
    <property type="entry name" value="HTH_TETR_2"/>
    <property type="match status" value="1"/>
</dbReference>
<dbReference type="AlphaFoldDB" id="A0A7X5WYT9"/>
<dbReference type="GO" id="GO:0003677">
    <property type="term" value="F:DNA binding"/>
    <property type="evidence" value="ECO:0007669"/>
    <property type="project" value="UniProtKB-UniRule"/>
</dbReference>
<dbReference type="EMBL" id="JAALLH010000001">
    <property type="protein sequence ID" value="NIY62351.1"/>
    <property type="molecule type" value="Genomic_DNA"/>
</dbReference>
<reference evidence="4 5" key="1">
    <citation type="submission" date="2020-02" db="EMBL/GenBank/DDBJ databases">
        <title>Streptomyces malaysiensis DSM14702 (JHCC583434, PFL_A843) Genome sequencing and assembly.</title>
        <authorList>
            <person name="Samborskyy M."/>
        </authorList>
    </citation>
    <scope>NUCLEOTIDE SEQUENCE [LARGE SCALE GENOMIC DNA]</scope>
    <source>
        <strain evidence="4 5">DSM 14702</strain>
    </source>
</reference>
<dbReference type="InterPro" id="IPR001647">
    <property type="entry name" value="HTH_TetR"/>
</dbReference>
<gene>
    <name evidence="4" type="ORF">SMALB_0260</name>
</gene>
<evidence type="ECO:0000256" key="2">
    <source>
        <dbReference type="PROSITE-ProRule" id="PRU00335"/>
    </source>
</evidence>
<dbReference type="InterPro" id="IPR009057">
    <property type="entry name" value="Homeodomain-like_sf"/>
</dbReference>